<dbReference type="GO" id="GO:0050071">
    <property type="term" value="F:phosphatidylglycerol lysyltransferase activity"/>
    <property type="evidence" value="ECO:0007669"/>
    <property type="project" value="UniProtKB-EC"/>
</dbReference>
<dbReference type="NCBIfam" id="TIGR00374">
    <property type="entry name" value="flippase-like domain"/>
    <property type="match status" value="1"/>
</dbReference>
<evidence type="ECO:0000256" key="5">
    <source>
        <dbReference type="ARBA" id="ARBA00023136"/>
    </source>
</evidence>
<comment type="catalytic activity">
    <reaction evidence="6">
        <text>L-lysyl-tRNA(Lys) + a 1,2-diacyl-sn-glycero-3-phospho-(1'-sn-glycerol) = a 1,2-diacyl-sn-glycero-3-phospho-1'-(3'-O-L-lysyl)-sn-glycerol + tRNA(Lys)</text>
        <dbReference type="Rhea" id="RHEA:10668"/>
        <dbReference type="Rhea" id="RHEA-COMP:9696"/>
        <dbReference type="Rhea" id="RHEA-COMP:9697"/>
        <dbReference type="ChEBI" id="CHEBI:64716"/>
        <dbReference type="ChEBI" id="CHEBI:75792"/>
        <dbReference type="ChEBI" id="CHEBI:78442"/>
        <dbReference type="ChEBI" id="CHEBI:78529"/>
        <dbReference type="EC" id="2.3.2.3"/>
    </reaction>
</comment>
<dbReference type="OrthoDB" id="9810654at2"/>
<keyword evidence="6" id="KW-0808">Transferase</keyword>
<evidence type="ECO:0000313" key="7">
    <source>
        <dbReference type="EMBL" id="SHH55582.1"/>
    </source>
</evidence>
<dbReference type="Proteomes" id="UP000184278">
    <property type="component" value="Unassembled WGS sequence"/>
</dbReference>
<feature type="transmembrane region" description="Helical" evidence="6">
    <location>
        <begin position="119"/>
        <end position="152"/>
    </location>
</feature>
<dbReference type="GeneID" id="89510586"/>
<organism evidence="7 8">
    <name type="scientific">Butyrivibrio fibrisolvens DSM 3071</name>
    <dbReference type="NCBI Taxonomy" id="1121131"/>
    <lineage>
        <taxon>Bacteria</taxon>
        <taxon>Bacillati</taxon>
        <taxon>Bacillota</taxon>
        <taxon>Clostridia</taxon>
        <taxon>Lachnospirales</taxon>
        <taxon>Lachnospiraceae</taxon>
        <taxon>Butyrivibrio</taxon>
    </lineage>
</organism>
<feature type="transmembrane region" description="Helical" evidence="6">
    <location>
        <begin position="235"/>
        <end position="256"/>
    </location>
</feature>
<dbReference type="EC" id="2.3.2.3" evidence="6"/>
<dbReference type="STRING" id="1121131.SAMN02745229_00659"/>
<evidence type="ECO:0000256" key="4">
    <source>
        <dbReference type="ARBA" id="ARBA00022989"/>
    </source>
</evidence>
<evidence type="ECO:0000256" key="2">
    <source>
        <dbReference type="ARBA" id="ARBA00022475"/>
    </source>
</evidence>
<comment type="subcellular location">
    <subcellularLocation>
        <location evidence="1 6">Cell membrane</location>
        <topology evidence="1 6">Multi-pass membrane protein</topology>
    </subcellularLocation>
</comment>
<keyword evidence="3 6" id="KW-0812">Transmembrane</keyword>
<dbReference type="GO" id="GO:0046677">
    <property type="term" value="P:response to antibiotic"/>
    <property type="evidence" value="ECO:0007669"/>
    <property type="project" value="UniProtKB-KW"/>
</dbReference>
<name>A0A1M5TXS3_BUTFI</name>
<keyword evidence="5 6" id="KW-0472">Membrane</keyword>
<reference evidence="8" key="1">
    <citation type="submission" date="2016-11" db="EMBL/GenBank/DDBJ databases">
        <authorList>
            <person name="Varghese N."/>
            <person name="Submissions S."/>
        </authorList>
    </citation>
    <scope>NUCLEOTIDE SEQUENCE [LARGE SCALE GENOMIC DNA]</scope>
    <source>
        <strain evidence="8">DSM 3071</strain>
    </source>
</reference>
<evidence type="ECO:0000256" key="6">
    <source>
        <dbReference type="RuleBase" id="RU363042"/>
    </source>
</evidence>
<accession>A0A1M5TXS3</accession>
<keyword evidence="4 6" id="KW-1133">Transmembrane helix</keyword>
<dbReference type="GO" id="GO:0005886">
    <property type="term" value="C:plasma membrane"/>
    <property type="evidence" value="ECO:0007669"/>
    <property type="project" value="UniProtKB-SubCell"/>
</dbReference>
<evidence type="ECO:0000313" key="8">
    <source>
        <dbReference type="Proteomes" id="UP000184278"/>
    </source>
</evidence>
<evidence type="ECO:0000256" key="3">
    <source>
        <dbReference type="ARBA" id="ARBA00022692"/>
    </source>
</evidence>
<comment type="function">
    <text evidence="6">Catalyzes the transfer of a lysyl group from L-lysyl-tRNA(Lys) to membrane-bound phosphatidylglycerol (PG), which produces lysylphosphatidylglycerol (LPG), a major component of the bacterial membrane with a positive net charge. LPG synthesis contributes to bacterial virulence as it is involved in the resistance mechanism against cationic antimicrobial peptides (CAMP) produces by the host's immune system (defensins, cathelicidins) and by the competing microorganisms.</text>
</comment>
<dbReference type="Pfam" id="PF03706">
    <property type="entry name" value="LPG_synthase_TM"/>
    <property type="match status" value="1"/>
</dbReference>
<comment type="similarity">
    <text evidence="6">Belongs to the LPG synthase family.</text>
</comment>
<keyword evidence="6" id="KW-0046">Antibiotic resistance</keyword>
<proteinExistence type="inferred from homology"/>
<gene>
    <name evidence="6" type="primary">mprF</name>
    <name evidence="7" type="ORF">SAMN02745229_00659</name>
</gene>
<feature type="transmembrane region" description="Helical" evidence="6">
    <location>
        <begin position="46"/>
        <end position="66"/>
    </location>
</feature>
<dbReference type="PANTHER" id="PTHR37693">
    <property type="entry name" value="PHOSPHATIDYLGLYCEROL LYSYLTRANSFERASE"/>
    <property type="match status" value="1"/>
</dbReference>
<protein>
    <recommendedName>
        <fullName evidence="6">Phosphatidylglycerol lysyltransferase</fullName>
        <ecNumber evidence="6">2.3.2.3</ecNumber>
    </recommendedName>
    <alternativeName>
        <fullName evidence="6">Lysylphosphatidylglycerol synthase</fullName>
    </alternativeName>
</protein>
<dbReference type="EMBL" id="FQXK01000005">
    <property type="protein sequence ID" value="SHH55582.1"/>
    <property type="molecule type" value="Genomic_DNA"/>
</dbReference>
<sequence length="342" mass="37961">MGKNKILWSILFLVFAALTLVAVVSQSKNFSPDIMVRLFEDSNKGWLCLAFISMFGYIFFEGFALVRMARRLGYRVSAINGMTYGGADVYFSAITPSATGGQPASAYFMIRDGIAPSMVAVMLLINLVMYTAALLITAVCVVVFGHHIFFGFSLVGKILIGVGGVILAGLMFGFFLLLKKTSFLHNIFDKLLSFLVKIHVIRQYERRKAQLENTMREYKECSDFIFGRGRLLAEVLVWNLLQRISYLLVIFMVFMATNNGIIKAIKAMEIQSLVTVGSNCIPVPGAMGVADFLMIDGLGQILNADSVVAMELICRGMTFYSSVIVGLFVVIIGYLRRKEKKN</sequence>
<feature type="transmembrane region" description="Helical" evidence="6">
    <location>
        <begin position="317"/>
        <end position="335"/>
    </location>
</feature>
<dbReference type="PANTHER" id="PTHR37693:SF1">
    <property type="entry name" value="INTEGRAL MEMBRANE PROTEIN"/>
    <property type="match status" value="1"/>
</dbReference>
<feature type="transmembrane region" description="Helical" evidence="6">
    <location>
        <begin position="158"/>
        <end position="178"/>
    </location>
</feature>
<evidence type="ECO:0000256" key="1">
    <source>
        <dbReference type="ARBA" id="ARBA00004651"/>
    </source>
</evidence>
<dbReference type="AlphaFoldDB" id="A0A1M5TXS3"/>
<dbReference type="GO" id="GO:0006629">
    <property type="term" value="P:lipid metabolic process"/>
    <property type="evidence" value="ECO:0007669"/>
    <property type="project" value="UniProtKB-KW"/>
</dbReference>
<keyword evidence="6" id="KW-0443">Lipid metabolism</keyword>
<dbReference type="RefSeq" id="WP_073385492.1">
    <property type="nucleotide sequence ID" value="NZ_FQXK01000005.1"/>
</dbReference>
<keyword evidence="2" id="KW-1003">Cell membrane</keyword>
<dbReference type="InterPro" id="IPR022791">
    <property type="entry name" value="L-PG_synthase/AglD"/>
</dbReference>
<keyword evidence="8" id="KW-1185">Reference proteome</keyword>